<dbReference type="InterPro" id="IPR002110">
    <property type="entry name" value="Ankyrin_rpt"/>
</dbReference>
<evidence type="ECO:0000256" key="1">
    <source>
        <dbReference type="ARBA" id="ARBA00022737"/>
    </source>
</evidence>
<gene>
    <name evidence="5" type="ORF">GRI41_00675</name>
</gene>
<reference evidence="5 6" key="1">
    <citation type="submission" date="2019-12" db="EMBL/GenBank/DDBJ databases">
        <title>Genomic-based taxomic classification of the family Erythrobacteraceae.</title>
        <authorList>
            <person name="Xu L."/>
        </authorList>
    </citation>
    <scope>NUCLEOTIDE SEQUENCE [LARGE SCALE GENOMIC DNA]</scope>
    <source>
        <strain evidence="5 6">KCTC 52763</strain>
    </source>
</reference>
<evidence type="ECO:0000313" key="6">
    <source>
        <dbReference type="Proteomes" id="UP000442714"/>
    </source>
</evidence>
<feature type="repeat" description="ANK" evidence="3">
    <location>
        <begin position="70"/>
        <end position="102"/>
    </location>
</feature>
<dbReference type="GO" id="GO:0004842">
    <property type="term" value="F:ubiquitin-protein transferase activity"/>
    <property type="evidence" value="ECO:0007669"/>
    <property type="project" value="TreeGrafter"/>
</dbReference>
<dbReference type="GO" id="GO:0085020">
    <property type="term" value="P:protein K6-linked ubiquitination"/>
    <property type="evidence" value="ECO:0007669"/>
    <property type="project" value="TreeGrafter"/>
</dbReference>
<keyword evidence="1" id="KW-0677">Repeat</keyword>
<name>A0A844ZPQ5_9SPHN</name>
<dbReference type="Pfam" id="PF00023">
    <property type="entry name" value="Ank"/>
    <property type="match status" value="1"/>
</dbReference>
<keyword evidence="2 3" id="KW-0040">ANK repeat</keyword>
<comment type="caution">
    <text evidence="5">The sequence shown here is derived from an EMBL/GenBank/DDBJ whole genome shotgun (WGS) entry which is preliminary data.</text>
</comment>
<feature type="chain" id="PRO_5032524099" evidence="4">
    <location>
        <begin position="31"/>
        <end position="210"/>
    </location>
</feature>
<organism evidence="5 6">
    <name type="scientific">Pontixanthobacter aquaemixtae</name>
    <dbReference type="NCBI Taxonomy" id="1958940"/>
    <lineage>
        <taxon>Bacteria</taxon>
        <taxon>Pseudomonadati</taxon>
        <taxon>Pseudomonadota</taxon>
        <taxon>Alphaproteobacteria</taxon>
        <taxon>Sphingomonadales</taxon>
        <taxon>Erythrobacteraceae</taxon>
        <taxon>Pontixanthobacter</taxon>
    </lineage>
</organism>
<evidence type="ECO:0000256" key="3">
    <source>
        <dbReference type="PROSITE-ProRule" id="PRU00023"/>
    </source>
</evidence>
<proteinExistence type="predicted"/>
<dbReference type="AlphaFoldDB" id="A0A844ZPQ5"/>
<dbReference type="Proteomes" id="UP000442714">
    <property type="component" value="Unassembled WGS sequence"/>
</dbReference>
<keyword evidence="6" id="KW-1185">Reference proteome</keyword>
<dbReference type="Pfam" id="PF12796">
    <property type="entry name" value="Ank_2"/>
    <property type="match status" value="1"/>
</dbReference>
<evidence type="ECO:0000256" key="4">
    <source>
        <dbReference type="SAM" id="SignalP"/>
    </source>
</evidence>
<keyword evidence="4" id="KW-0732">Signal</keyword>
<dbReference type="RefSeq" id="WP_160602745.1">
    <property type="nucleotide sequence ID" value="NZ_WTYX01000001.1"/>
</dbReference>
<dbReference type="PROSITE" id="PS50297">
    <property type="entry name" value="ANK_REP_REGION"/>
    <property type="match status" value="3"/>
</dbReference>
<dbReference type="EMBL" id="WTYX01000001">
    <property type="protein sequence ID" value="MXO89332.1"/>
    <property type="molecule type" value="Genomic_DNA"/>
</dbReference>
<dbReference type="PANTHER" id="PTHR24171:SF8">
    <property type="entry name" value="BRCA1-ASSOCIATED RING DOMAIN PROTEIN 1"/>
    <property type="match status" value="1"/>
</dbReference>
<feature type="repeat" description="ANK" evidence="3">
    <location>
        <begin position="136"/>
        <end position="168"/>
    </location>
</feature>
<dbReference type="SMART" id="SM00248">
    <property type="entry name" value="ANK"/>
    <property type="match status" value="3"/>
</dbReference>
<dbReference type="Gene3D" id="1.25.40.20">
    <property type="entry name" value="Ankyrin repeat-containing domain"/>
    <property type="match status" value="1"/>
</dbReference>
<dbReference type="SUPFAM" id="SSF48403">
    <property type="entry name" value="Ankyrin repeat"/>
    <property type="match status" value="1"/>
</dbReference>
<evidence type="ECO:0000256" key="2">
    <source>
        <dbReference type="ARBA" id="ARBA00023043"/>
    </source>
</evidence>
<feature type="signal peptide" evidence="4">
    <location>
        <begin position="1"/>
        <end position="30"/>
    </location>
</feature>
<dbReference type="InterPro" id="IPR036770">
    <property type="entry name" value="Ankyrin_rpt-contain_sf"/>
</dbReference>
<dbReference type="PANTHER" id="PTHR24171">
    <property type="entry name" value="ANKYRIN REPEAT DOMAIN-CONTAINING PROTEIN 39-RELATED"/>
    <property type="match status" value="1"/>
</dbReference>
<dbReference type="OrthoDB" id="7390289at2"/>
<protein>
    <submittedName>
        <fullName evidence="5">Ankyrin repeat domain-containing protein</fullName>
    </submittedName>
</protein>
<feature type="repeat" description="ANK" evidence="3">
    <location>
        <begin position="103"/>
        <end position="135"/>
    </location>
</feature>
<sequence length="210" mass="22471">MARAVFRTVFPGLALAIASSLAVVAAPASAQFKSKGYAFLEAVEDRDGNVVTEALKEPGSVIVNTRDITTGETALHIVTKRRDLMWIRFLTQNGANPNISDNKGVSPLQIATQLGFVEGVEALIKAGARVDVSNDAGETPLISAVHRRDAGMVRLLLAQGANPDQNDNSGRSARIYAELQTANSALMAEFKRADEAREGQKETQTYGPSF</sequence>
<evidence type="ECO:0000313" key="5">
    <source>
        <dbReference type="EMBL" id="MXO89332.1"/>
    </source>
</evidence>
<accession>A0A844ZPQ5</accession>
<dbReference type="PROSITE" id="PS50088">
    <property type="entry name" value="ANK_REPEAT"/>
    <property type="match status" value="3"/>
</dbReference>